<dbReference type="PANTHER" id="PTHR45566">
    <property type="entry name" value="HTH-TYPE TRANSCRIPTIONAL REGULATOR YHJB-RELATED"/>
    <property type="match status" value="1"/>
</dbReference>
<dbReference type="Proteomes" id="UP000198379">
    <property type="component" value="Unassembled WGS sequence"/>
</dbReference>
<dbReference type="InterPro" id="IPR051015">
    <property type="entry name" value="EvgA-like"/>
</dbReference>
<dbReference type="Gene3D" id="3.40.50.2300">
    <property type="match status" value="1"/>
</dbReference>
<dbReference type="CDD" id="cd17535">
    <property type="entry name" value="REC_NarL-like"/>
    <property type="match status" value="1"/>
</dbReference>
<dbReference type="InterPro" id="IPR058245">
    <property type="entry name" value="NreC/VraR/RcsB-like_REC"/>
</dbReference>
<dbReference type="EMBL" id="FZNY01000004">
    <property type="protein sequence ID" value="SNR92345.1"/>
    <property type="molecule type" value="Genomic_DNA"/>
</dbReference>
<evidence type="ECO:0000256" key="3">
    <source>
        <dbReference type="PROSITE-ProRule" id="PRU00169"/>
    </source>
</evidence>
<dbReference type="GO" id="GO:0003677">
    <property type="term" value="F:DNA binding"/>
    <property type="evidence" value="ECO:0007669"/>
    <property type="project" value="UniProtKB-KW"/>
</dbReference>
<dbReference type="InterPro" id="IPR016032">
    <property type="entry name" value="Sig_transdc_resp-reg_C-effctor"/>
</dbReference>
<organism evidence="6 7">
    <name type="scientific">Dokdonia pacifica</name>
    <dbReference type="NCBI Taxonomy" id="1627892"/>
    <lineage>
        <taxon>Bacteria</taxon>
        <taxon>Pseudomonadati</taxon>
        <taxon>Bacteroidota</taxon>
        <taxon>Flavobacteriia</taxon>
        <taxon>Flavobacteriales</taxon>
        <taxon>Flavobacteriaceae</taxon>
        <taxon>Dokdonia</taxon>
    </lineage>
</organism>
<dbReference type="PANTHER" id="PTHR45566:SF2">
    <property type="entry name" value="NARL SUBFAMILY"/>
    <property type="match status" value="1"/>
</dbReference>
<dbReference type="InterPro" id="IPR001789">
    <property type="entry name" value="Sig_transdc_resp-reg_receiver"/>
</dbReference>
<dbReference type="GO" id="GO:0006355">
    <property type="term" value="P:regulation of DNA-templated transcription"/>
    <property type="evidence" value="ECO:0007669"/>
    <property type="project" value="InterPro"/>
</dbReference>
<dbReference type="Pfam" id="PF00072">
    <property type="entry name" value="Response_reg"/>
    <property type="match status" value="1"/>
</dbReference>
<evidence type="ECO:0000313" key="7">
    <source>
        <dbReference type="Proteomes" id="UP000198379"/>
    </source>
</evidence>
<keyword evidence="2" id="KW-0238">DNA-binding</keyword>
<dbReference type="CDD" id="cd06170">
    <property type="entry name" value="LuxR_C_like"/>
    <property type="match status" value="1"/>
</dbReference>
<dbReference type="Pfam" id="PF00196">
    <property type="entry name" value="GerE"/>
    <property type="match status" value="1"/>
</dbReference>
<dbReference type="RefSeq" id="WP_089372070.1">
    <property type="nucleotide sequence ID" value="NZ_BMEP01000007.1"/>
</dbReference>
<protein>
    <submittedName>
        <fullName evidence="6">Two component transcriptional regulator, LuxR family</fullName>
    </submittedName>
</protein>
<dbReference type="PROSITE" id="PS50043">
    <property type="entry name" value="HTH_LUXR_2"/>
    <property type="match status" value="1"/>
</dbReference>
<dbReference type="Gene3D" id="1.10.10.10">
    <property type="entry name" value="Winged helix-like DNA-binding domain superfamily/Winged helix DNA-binding domain"/>
    <property type="match status" value="1"/>
</dbReference>
<evidence type="ECO:0000256" key="2">
    <source>
        <dbReference type="ARBA" id="ARBA00023125"/>
    </source>
</evidence>
<dbReference type="PROSITE" id="PS50110">
    <property type="entry name" value="RESPONSE_REGULATORY"/>
    <property type="match status" value="1"/>
</dbReference>
<accession>A0A239A9M9</accession>
<sequence>MQKNDIHLLIADDHPLLLEGLKNALHTHGYSHIVAVENGALALDYVKEEHPHVALLDIEMPLLTGFEVIKKCQALSVTTRFIILTSHKEKGFVLKAKKLNIAGYIIKDEPFIEIDKCIQEVAAGNTYFSATFDAVFEGEISPQLQKVKLLSPSERTILRLIAQNKNSKEIAELLSISVRTVQKHRANIISKLELPTGLDSLSVWTQEHQELILSI</sequence>
<dbReference type="OrthoDB" id="9795108at2"/>
<dbReference type="AlphaFoldDB" id="A0A239A9M9"/>
<dbReference type="SUPFAM" id="SSF46894">
    <property type="entry name" value="C-terminal effector domain of the bipartite response regulators"/>
    <property type="match status" value="1"/>
</dbReference>
<evidence type="ECO:0000313" key="6">
    <source>
        <dbReference type="EMBL" id="SNR92345.1"/>
    </source>
</evidence>
<dbReference type="InterPro" id="IPR000792">
    <property type="entry name" value="Tscrpt_reg_LuxR_C"/>
</dbReference>
<dbReference type="PRINTS" id="PR00038">
    <property type="entry name" value="HTHLUXR"/>
</dbReference>
<dbReference type="GO" id="GO:0000160">
    <property type="term" value="P:phosphorelay signal transduction system"/>
    <property type="evidence" value="ECO:0007669"/>
    <property type="project" value="InterPro"/>
</dbReference>
<gene>
    <name evidence="6" type="ORF">SAMN06265376_104263</name>
</gene>
<dbReference type="SMART" id="SM00448">
    <property type="entry name" value="REC"/>
    <property type="match status" value="1"/>
</dbReference>
<keyword evidence="1 3" id="KW-0597">Phosphoprotein</keyword>
<name>A0A239A9M9_9FLAO</name>
<keyword evidence="7" id="KW-1185">Reference proteome</keyword>
<proteinExistence type="predicted"/>
<reference evidence="6 7" key="1">
    <citation type="submission" date="2017-06" db="EMBL/GenBank/DDBJ databases">
        <authorList>
            <person name="Kim H.J."/>
            <person name="Triplett B.A."/>
        </authorList>
    </citation>
    <scope>NUCLEOTIDE SEQUENCE [LARGE SCALE GENOMIC DNA]</scope>
    <source>
        <strain evidence="6 7">DSM 25597</strain>
    </source>
</reference>
<dbReference type="InterPro" id="IPR011006">
    <property type="entry name" value="CheY-like_superfamily"/>
</dbReference>
<evidence type="ECO:0000259" key="4">
    <source>
        <dbReference type="PROSITE" id="PS50043"/>
    </source>
</evidence>
<feature type="domain" description="HTH luxR-type" evidence="4">
    <location>
        <begin position="143"/>
        <end position="208"/>
    </location>
</feature>
<feature type="domain" description="Response regulatory" evidence="5">
    <location>
        <begin position="7"/>
        <end position="122"/>
    </location>
</feature>
<dbReference type="SUPFAM" id="SSF52172">
    <property type="entry name" value="CheY-like"/>
    <property type="match status" value="1"/>
</dbReference>
<dbReference type="InterPro" id="IPR036388">
    <property type="entry name" value="WH-like_DNA-bd_sf"/>
</dbReference>
<evidence type="ECO:0000259" key="5">
    <source>
        <dbReference type="PROSITE" id="PS50110"/>
    </source>
</evidence>
<evidence type="ECO:0000256" key="1">
    <source>
        <dbReference type="ARBA" id="ARBA00022553"/>
    </source>
</evidence>
<dbReference type="SMART" id="SM00421">
    <property type="entry name" value="HTH_LUXR"/>
    <property type="match status" value="1"/>
</dbReference>
<feature type="modified residue" description="4-aspartylphosphate" evidence="3">
    <location>
        <position position="57"/>
    </location>
</feature>